<dbReference type="GO" id="GO:0005524">
    <property type="term" value="F:ATP binding"/>
    <property type="evidence" value="ECO:0007669"/>
    <property type="project" value="UniProtKB-UniRule"/>
</dbReference>
<comment type="similarity">
    <text evidence="2 14">Belongs to the cation transport ATPase (P-type) (TC 3.A.3) family. Type IV subfamily.</text>
</comment>
<dbReference type="SUPFAM" id="SSF81665">
    <property type="entry name" value="Calcium ATPase, transmembrane domain M"/>
    <property type="match status" value="1"/>
</dbReference>
<dbReference type="PROSITE" id="PS00154">
    <property type="entry name" value="ATPASE_E1_E2"/>
    <property type="match status" value="1"/>
</dbReference>
<keyword evidence="8 14" id="KW-1133">Transmembrane helix</keyword>
<dbReference type="NCBIfam" id="TIGR01652">
    <property type="entry name" value="ATPase-Plipid"/>
    <property type="match status" value="1"/>
</dbReference>
<keyword evidence="5 12" id="KW-0547">Nucleotide-binding</keyword>
<dbReference type="EC" id="7.6.2.1" evidence="14"/>
<evidence type="ECO:0000256" key="3">
    <source>
        <dbReference type="ARBA" id="ARBA00022692"/>
    </source>
</evidence>
<dbReference type="AlphaFoldDB" id="A0A7J8NZX8"/>
<dbReference type="Pfam" id="PF13246">
    <property type="entry name" value="Cation_ATPase"/>
    <property type="match status" value="1"/>
</dbReference>
<evidence type="ECO:0000256" key="1">
    <source>
        <dbReference type="ARBA" id="ARBA00004141"/>
    </source>
</evidence>
<dbReference type="SUPFAM" id="SSF56784">
    <property type="entry name" value="HAD-like"/>
    <property type="match status" value="1"/>
</dbReference>
<dbReference type="Pfam" id="PF00122">
    <property type="entry name" value="E1-E2_ATPase"/>
    <property type="match status" value="1"/>
</dbReference>
<dbReference type="InterPro" id="IPR023299">
    <property type="entry name" value="ATPase_P-typ_cyto_dom_N"/>
</dbReference>
<evidence type="ECO:0000313" key="16">
    <source>
        <dbReference type="EMBL" id="MBA0582380.1"/>
    </source>
</evidence>
<evidence type="ECO:0000313" key="17">
    <source>
        <dbReference type="Proteomes" id="UP000593578"/>
    </source>
</evidence>
<comment type="caution">
    <text evidence="16">The sequence shown here is derived from an EMBL/GenBank/DDBJ whole genome shotgun (WGS) entry which is preliminary data.</text>
</comment>
<evidence type="ECO:0000256" key="11">
    <source>
        <dbReference type="PIRSR" id="PIRSR606539-1"/>
    </source>
</evidence>
<feature type="binding site" evidence="13">
    <location>
        <position position="294"/>
    </location>
    <ligand>
        <name>Mg(2+)</name>
        <dbReference type="ChEBI" id="CHEBI:18420"/>
    </ligand>
</feature>
<keyword evidence="13 14" id="KW-0460">Magnesium</keyword>
<dbReference type="InterPro" id="IPR059000">
    <property type="entry name" value="ATPase_P-type_domA"/>
</dbReference>
<reference evidence="16 17" key="1">
    <citation type="journal article" date="2019" name="Genome Biol. Evol.">
        <title>Insights into the evolution of the New World diploid cottons (Gossypium, subgenus Houzingenia) based on genome sequencing.</title>
        <authorList>
            <person name="Grover C.E."/>
            <person name="Arick M.A. 2nd"/>
            <person name="Thrash A."/>
            <person name="Conover J.L."/>
            <person name="Sanders W.S."/>
            <person name="Peterson D.G."/>
            <person name="Frelichowski J.E."/>
            <person name="Scheffler J.A."/>
            <person name="Scheffler B.E."/>
            <person name="Wendel J.F."/>
        </authorList>
    </citation>
    <scope>NUCLEOTIDE SEQUENCE [LARGE SCALE GENOMIC DNA]</scope>
    <source>
        <strain evidence="16">8</strain>
        <tissue evidence="16">Leaf</tissue>
    </source>
</reference>
<dbReference type="PANTHER" id="PTHR24092">
    <property type="entry name" value="PROBABLE PHOSPHOLIPID-TRANSPORTING ATPASE"/>
    <property type="match status" value="1"/>
</dbReference>
<comment type="caution">
    <text evidence="14">Lacks conserved residue(s) required for the propagation of feature annotation.</text>
</comment>
<dbReference type="InterPro" id="IPR018303">
    <property type="entry name" value="ATPase_P-typ_P_site"/>
</dbReference>
<dbReference type="SUPFAM" id="SSF81660">
    <property type="entry name" value="Metal cation-transporting ATPase, ATP-binding domain N"/>
    <property type="match status" value="1"/>
</dbReference>
<feature type="binding site" evidence="12">
    <location>
        <position position="294"/>
    </location>
    <ligand>
        <name>ATP</name>
        <dbReference type="ChEBI" id="CHEBI:30616"/>
    </ligand>
</feature>
<keyword evidence="4 13" id="KW-0479">Metal-binding</keyword>
<dbReference type="SUPFAM" id="SSF81653">
    <property type="entry name" value="Calcium ATPase, transduction domain A"/>
    <property type="match status" value="1"/>
</dbReference>
<organism evidence="16 17">
    <name type="scientific">Gossypium raimondii</name>
    <name type="common">Peruvian cotton</name>
    <name type="synonym">Gossypium klotzschianum subsp. raimondii</name>
    <dbReference type="NCBI Taxonomy" id="29730"/>
    <lineage>
        <taxon>Eukaryota</taxon>
        <taxon>Viridiplantae</taxon>
        <taxon>Streptophyta</taxon>
        <taxon>Embryophyta</taxon>
        <taxon>Tracheophyta</taxon>
        <taxon>Spermatophyta</taxon>
        <taxon>Magnoliopsida</taxon>
        <taxon>eudicotyledons</taxon>
        <taxon>Gunneridae</taxon>
        <taxon>Pentapetalae</taxon>
        <taxon>rosids</taxon>
        <taxon>malvids</taxon>
        <taxon>Malvales</taxon>
        <taxon>Malvaceae</taxon>
        <taxon>Malvoideae</taxon>
        <taxon>Gossypium</taxon>
    </lineage>
</organism>
<protein>
    <recommendedName>
        <fullName evidence="14">Phospholipid-transporting ATPase</fullName>
        <ecNumber evidence="14">7.6.2.1</ecNumber>
    </recommendedName>
</protein>
<feature type="transmembrane region" description="Helical" evidence="14">
    <location>
        <begin position="223"/>
        <end position="244"/>
    </location>
</feature>
<dbReference type="GO" id="GO:0000287">
    <property type="term" value="F:magnesium ion binding"/>
    <property type="evidence" value="ECO:0007669"/>
    <property type="project" value="UniProtKB-UniRule"/>
</dbReference>
<evidence type="ECO:0000256" key="12">
    <source>
        <dbReference type="PIRSR" id="PIRSR606539-2"/>
    </source>
</evidence>
<gene>
    <name evidence="16" type="ORF">Gorai_024530</name>
</gene>
<dbReference type="Proteomes" id="UP000593578">
    <property type="component" value="Unassembled WGS sequence"/>
</dbReference>
<name>A0A7J8NZX8_GOSRA</name>
<keyword evidence="6 12" id="KW-0067">ATP-binding</keyword>
<comment type="subcellular location">
    <subcellularLocation>
        <location evidence="1 14">Membrane</location>
        <topology evidence="1 14">Multi-pass membrane protein</topology>
    </subcellularLocation>
</comment>
<dbReference type="EMBL" id="JABEZZ010000003">
    <property type="protein sequence ID" value="MBA0582380.1"/>
    <property type="molecule type" value="Genomic_DNA"/>
</dbReference>
<evidence type="ECO:0000256" key="10">
    <source>
        <dbReference type="ARBA" id="ARBA00034036"/>
    </source>
</evidence>
<evidence type="ECO:0000259" key="15">
    <source>
        <dbReference type="Pfam" id="PF00122"/>
    </source>
</evidence>
<evidence type="ECO:0000256" key="6">
    <source>
        <dbReference type="ARBA" id="ARBA00022840"/>
    </source>
</evidence>
<feature type="domain" description="P-type ATPase A" evidence="15">
    <location>
        <begin position="2"/>
        <end position="70"/>
    </location>
</feature>
<comment type="catalytic activity">
    <reaction evidence="10 14">
        <text>ATP + H2O + phospholipidSide 1 = ADP + phosphate + phospholipidSide 2.</text>
        <dbReference type="EC" id="7.6.2.1"/>
    </reaction>
</comment>
<dbReference type="PANTHER" id="PTHR24092:SF70">
    <property type="entry name" value="PHOSPHOLIPID-TRANSPORTING ATPASE"/>
    <property type="match status" value="1"/>
</dbReference>
<feature type="transmembrane region" description="Helical" evidence="14">
    <location>
        <begin position="168"/>
        <end position="189"/>
    </location>
</feature>
<sequence length="488" mass="55861">MNNRKVKVHQGDGRFEHTKWMDLKVGDIVKVEKDEFFPADLILLSSSYEEAICYVETMNLDGETNLKLKQALEATSSLHEDSSFQNFKAVIRCEDPNANLYSFVGSLEFRKEQYPLSPQQLLLRDSKLRNTDYIFGAVIFTGHDTKVIQNSTEPPSKRSKIERRMDKIVYFLFALLVLLSVIGSIFFGITTREDLENGKMTRWYLRPDETTIYYDPERATVAAILQFLTALMLYSYLIPISLYVSIEVVKVLQSIFINQDLHMYYEEADKPARARTSNLNEELGQVDTILSDKTGTLTCNSMEFIKCSVAGTSYGRGITEVEKALAWRKVSPLAQDLTEEEGQVEEFKKEKPSVKGFNFLDERIMNGNWIKEPRADVIQKFLLLLAVCHTAIPEVDEEAGRTSYEAESPDEAAFVVAARELGFEFYERTQTSISFYEFDPLSGKKVERSYNLLNILEFSSSRKRMSVIVRNEEGKLLLLCKGADRFVI</sequence>
<feature type="binding site" evidence="12">
    <location>
        <position position="458"/>
    </location>
    <ligand>
        <name>ATP</name>
        <dbReference type="ChEBI" id="CHEBI:30616"/>
    </ligand>
</feature>
<feature type="binding site" evidence="12">
    <location>
        <position position="411"/>
    </location>
    <ligand>
        <name>ATP</name>
        <dbReference type="ChEBI" id="CHEBI:30616"/>
    </ligand>
</feature>
<dbReference type="InterPro" id="IPR036412">
    <property type="entry name" value="HAD-like_sf"/>
</dbReference>
<dbReference type="InterPro" id="IPR006539">
    <property type="entry name" value="P-type_ATPase_IV"/>
</dbReference>
<evidence type="ECO:0000256" key="13">
    <source>
        <dbReference type="PIRSR" id="PIRSR606539-3"/>
    </source>
</evidence>
<dbReference type="Gene3D" id="3.40.1110.10">
    <property type="entry name" value="Calcium-transporting ATPase, cytoplasmic domain N"/>
    <property type="match status" value="1"/>
</dbReference>
<evidence type="ECO:0000256" key="7">
    <source>
        <dbReference type="ARBA" id="ARBA00022967"/>
    </source>
</evidence>
<dbReference type="FunFam" id="2.70.150.10:FF:000023">
    <property type="entry name" value="Phospholipid-transporting ATPase"/>
    <property type="match status" value="1"/>
</dbReference>
<feature type="binding site" evidence="13">
    <location>
        <position position="292"/>
    </location>
    <ligand>
        <name>Mg(2+)</name>
        <dbReference type="ChEBI" id="CHEBI:18420"/>
    </ligand>
</feature>
<dbReference type="GO" id="GO:0140326">
    <property type="term" value="F:ATPase-coupled intramembrane lipid transporter activity"/>
    <property type="evidence" value="ECO:0007669"/>
    <property type="project" value="UniProtKB-EC"/>
</dbReference>
<evidence type="ECO:0000256" key="8">
    <source>
        <dbReference type="ARBA" id="ARBA00022989"/>
    </source>
</evidence>
<evidence type="ECO:0000256" key="9">
    <source>
        <dbReference type="ARBA" id="ARBA00023136"/>
    </source>
</evidence>
<proteinExistence type="inferred from homology"/>
<keyword evidence="7 14" id="KW-1278">Translocase</keyword>
<evidence type="ECO:0000256" key="14">
    <source>
        <dbReference type="RuleBase" id="RU362033"/>
    </source>
</evidence>
<comment type="cofactor">
    <cofactor evidence="13">
        <name>Mg(2+)</name>
        <dbReference type="ChEBI" id="CHEBI:18420"/>
    </cofactor>
</comment>
<dbReference type="GO" id="GO:0005886">
    <property type="term" value="C:plasma membrane"/>
    <property type="evidence" value="ECO:0007669"/>
    <property type="project" value="TreeGrafter"/>
</dbReference>
<evidence type="ECO:0000256" key="4">
    <source>
        <dbReference type="ARBA" id="ARBA00022723"/>
    </source>
</evidence>
<dbReference type="InterPro" id="IPR023298">
    <property type="entry name" value="ATPase_P-typ_TM_dom_sf"/>
</dbReference>
<keyword evidence="3 14" id="KW-0812">Transmembrane</keyword>
<dbReference type="InterPro" id="IPR008250">
    <property type="entry name" value="ATPase_P-typ_transduc_dom_A_sf"/>
</dbReference>
<accession>A0A7J8NZX8</accession>
<dbReference type="Gene3D" id="2.70.150.10">
    <property type="entry name" value="Calcium-transporting ATPase, cytoplasmic transduction domain A"/>
    <property type="match status" value="1"/>
</dbReference>
<keyword evidence="9 14" id="KW-0472">Membrane</keyword>
<feature type="binding site" evidence="12">
    <location>
        <position position="292"/>
    </location>
    <ligand>
        <name>ATP</name>
        <dbReference type="ChEBI" id="CHEBI:30616"/>
    </ligand>
</feature>
<evidence type="ECO:0000256" key="5">
    <source>
        <dbReference type="ARBA" id="ARBA00022741"/>
    </source>
</evidence>
<feature type="binding site" evidence="12">
    <location>
        <position position="481"/>
    </location>
    <ligand>
        <name>ATP</name>
        <dbReference type="ChEBI" id="CHEBI:30616"/>
    </ligand>
</feature>
<evidence type="ECO:0000256" key="2">
    <source>
        <dbReference type="ARBA" id="ARBA00008109"/>
    </source>
</evidence>
<dbReference type="GO" id="GO:0045332">
    <property type="term" value="P:phospholipid translocation"/>
    <property type="evidence" value="ECO:0007669"/>
    <property type="project" value="TreeGrafter"/>
</dbReference>
<feature type="active site" description="4-aspartylphosphate intermediate" evidence="11">
    <location>
        <position position="292"/>
    </location>
</feature>
<feature type="binding site" evidence="12">
    <location>
        <position position="293"/>
    </location>
    <ligand>
        <name>ATP</name>
        <dbReference type="ChEBI" id="CHEBI:30616"/>
    </ligand>
</feature>